<dbReference type="AlphaFoldDB" id="A0A2H0RA20"/>
<organism evidence="9 10">
    <name type="scientific">candidate division WWE3 bacterium CG10_big_fil_rev_8_21_14_0_10_32_10</name>
    <dbReference type="NCBI Taxonomy" id="1975090"/>
    <lineage>
        <taxon>Bacteria</taxon>
        <taxon>Katanobacteria</taxon>
    </lineage>
</organism>
<feature type="active site" description="Nucleophile" evidence="6">
    <location>
        <position position="18"/>
    </location>
</feature>
<keyword evidence="4 7" id="KW-1015">Disulfide bond</keyword>
<evidence type="ECO:0000256" key="1">
    <source>
        <dbReference type="ARBA" id="ARBA00008987"/>
    </source>
</evidence>
<evidence type="ECO:0000256" key="3">
    <source>
        <dbReference type="ARBA" id="ARBA00022982"/>
    </source>
</evidence>
<reference evidence="9 10" key="1">
    <citation type="submission" date="2017-09" db="EMBL/GenBank/DDBJ databases">
        <title>Depth-based differentiation of microbial function through sediment-hosted aquifers and enrichment of novel symbionts in the deep terrestrial subsurface.</title>
        <authorList>
            <person name="Probst A.J."/>
            <person name="Ladd B."/>
            <person name="Jarett J.K."/>
            <person name="Geller-Mcgrath D.E."/>
            <person name="Sieber C.M."/>
            <person name="Emerson J.B."/>
            <person name="Anantharaman K."/>
            <person name="Thomas B.C."/>
            <person name="Malmstrom R."/>
            <person name="Stieglmeier M."/>
            <person name="Klingl A."/>
            <person name="Woyke T."/>
            <person name="Ryan C.M."/>
            <person name="Banfield J.F."/>
        </authorList>
    </citation>
    <scope>NUCLEOTIDE SEQUENCE [LARGE SCALE GENOMIC DNA]</scope>
    <source>
        <strain evidence="9">CG10_big_fil_rev_8_21_14_0_10_32_10</strain>
    </source>
</reference>
<keyword evidence="5 7" id="KW-0676">Redox-active center</keyword>
<comment type="caution">
    <text evidence="9">The sequence shown here is derived from an EMBL/GenBank/DDBJ whole genome shotgun (WGS) entry which is preliminary data.</text>
</comment>
<evidence type="ECO:0000256" key="5">
    <source>
        <dbReference type="ARBA" id="ARBA00023284"/>
    </source>
</evidence>
<dbReference type="PANTHER" id="PTHR45663">
    <property type="entry name" value="GEO12009P1"/>
    <property type="match status" value="1"/>
</dbReference>
<dbReference type="GO" id="GO:0015035">
    <property type="term" value="F:protein-disulfide reductase activity"/>
    <property type="evidence" value="ECO:0007669"/>
    <property type="project" value="InterPro"/>
</dbReference>
<dbReference type="CDD" id="cd02947">
    <property type="entry name" value="TRX_family"/>
    <property type="match status" value="1"/>
</dbReference>
<evidence type="ECO:0000313" key="9">
    <source>
        <dbReference type="EMBL" id="PIR43186.1"/>
    </source>
</evidence>
<evidence type="ECO:0000256" key="6">
    <source>
        <dbReference type="PIRSR" id="PIRSR000077-1"/>
    </source>
</evidence>
<dbReference type="EMBL" id="PCXU01000035">
    <property type="protein sequence ID" value="PIR43186.1"/>
    <property type="molecule type" value="Genomic_DNA"/>
</dbReference>
<dbReference type="PRINTS" id="PR00421">
    <property type="entry name" value="THIOREDOXIN"/>
</dbReference>
<keyword evidence="3" id="KW-0249">Electron transport</keyword>
<dbReference type="SUPFAM" id="SSF52833">
    <property type="entry name" value="Thioredoxin-like"/>
    <property type="match status" value="1"/>
</dbReference>
<accession>A0A2H0RA20</accession>
<evidence type="ECO:0000256" key="2">
    <source>
        <dbReference type="ARBA" id="ARBA00022448"/>
    </source>
</evidence>
<evidence type="ECO:0000313" key="10">
    <source>
        <dbReference type="Proteomes" id="UP000230214"/>
    </source>
</evidence>
<dbReference type="Gene3D" id="3.40.30.10">
    <property type="entry name" value="Glutaredoxin"/>
    <property type="match status" value="1"/>
</dbReference>
<dbReference type="PIRSF" id="PIRSF000077">
    <property type="entry name" value="Thioredoxin"/>
    <property type="match status" value="1"/>
</dbReference>
<gene>
    <name evidence="9" type="ORF">COV24_04035</name>
</gene>
<proteinExistence type="inferred from homology"/>
<name>A0A2H0RA20_UNCKA</name>
<keyword evidence="2" id="KW-0813">Transport</keyword>
<evidence type="ECO:0000256" key="4">
    <source>
        <dbReference type="ARBA" id="ARBA00023157"/>
    </source>
</evidence>
<dbReference type="InterPro" id="IPR036249">
    <property type="entry name" value="Thioredoxin-like_sf"/>
</dbReference>
<protein>
    <submittedName>
        <fullName evidence="9">Thiol reductase thioredoxin</fullName>
    </submittedName>
</protein>
<feature type="site" description="Contributes to redox potential value" evidence="6">
    <location>
        <position position="17"/>
    </location>
</feature>
<evidence type="ECO:0000256" key="7">
    <source>
        <dbReference type="PIRSR" id="PIRSR000077-4"/>
    </source>
</evidence>
<feature type="domain" description="Thioredoxin" evidence="8">
    <location>
        <begin position="1"/>
        <end position="92"/>
    </location>
</feature>
<comment type="similarity">
    <text evidence="1">Belongs to the thioredoxin family.</text>
</comment>
<feature type="site" description="Deprotonates C-terminal active site Cys" evidence="6">
    <location>
        <position position="9"/>
    </location>
</feature>
<dbReference type="InterPro" id="IPR013766">
    <property type="entry name" value="Thioredoxin_domain"/>
</dbReference>
<dbReference type="Pfam" id="PF00085">
    <property type="entry name" value="Thioredoxin"/>
    <property type="match status" value="1"/>
</dbReference>
<dbReference type="PANTHER" id="PTHR45663:SF11">
    <property type="entry name" value="GEO12009P1"/>
    <property type="match status" value="1"/>
</dbReference>
<dbReference type="Proteomes" id="UP000230214">
    <property type="component" value="Unassembled WGS sequence"/>
</dbReference>
<dbReference type="GO" id="GO:0005737">
    <property type="term" value="C:cytoplasm"/>
    <property type="evidence" value="ECO:0007669"/>
    <property type="project" value="TreeGrafter"/>
</dbReference>
<feature type="disulfide bond" description="Redox-active" evidence="7">
    <location>
        <begin position="15"/>
        <end position="18"/>
    </location>
</feature>
<evidence type="ECO:0000259" key="8">
    <source>
        <dbReference type="PROSITE" id="PS51352"/>
    </source>
</evidence>
<sequence>MKIMKKLIDFYADWCGPCIAMKPTVEKVLVDYKGKVDFSEINVDSNQSEAQKYGIMSIPTFVILDENDKEIDRKMGAMAETQFKNWLDSHLS</sequence>
<feature type="site" description="Contributes to redox potential value" evidence="6">
    <location>
        <position position="16"/>
    </location>
</feature>
<feature type="active site" description="Nucleophile" evidence="6">
    <location>
        <position position="15"/>
    </location>
</feature>
<dbReference type="PROSITE" id="PS51352">
    <property type="entry name" value="THIOREDOXIN_2"/>
    <property type="match status" value="1"/>
</dbReference>
<dbReference type="InterPro" id="IPR005746">
    <property type="entry name" value="Thioredoxin"/>
</dbReference>